<keyword evidence="1" id="KW-0812">Transmembrane</keyword>
<name>A0ABM3LSJ5_BICAN</name>
<keyword evidence="2" id="KW-1185">Reference proteome</keyword>
<proteinExistence type="predicted"/>
<accession>A0ABM3LSJ5</accession>
<reference evidence="3" key="1">
    <citation type="submission" date="2025-08" db="UniProtKB">
        <authorList>
            <consortium name="RefSeq"/>
        </authorList>
    </citation>
    <scope>IDENTIFICATION</scope>
</reference>
<feature type="transmembrane region" description="Helical" evidence="1">
    <location>
        <begin position="74"/>
        <end position="98"/>
    </location>
</feature>
<dbReference type="PANTHER" id="PTHR36694">
    <property type="entry name" value="PASIFLORA 1, ISOFORM A-RELATED"/>
    <property type="match status" value="1"/>
</dbReference>
<feature type="transmembrane region" description="Helical" evidence="1">
    <location>
        <begin position="110"/>
        <end position="135"/>
    </location>
</feature>
<sequence length="183" mass="20077">MQTREMSQTSAAAMGVPHITSCCWCFGLESGTKIIAFLHMLTALTMMIVCSVFAEGARALVGTVEDGEDHLYSTWYSITVAVAVVSVVHVLLAAMLLFAACKRNTTALRVWVWVMLVLYAAALLYVLVSMTFGFTASGSEIFLAFLQGIVFFGLLAYCILCVNSYYLMLKSSEDMEAPNKIDY</sequence>
<protein>
    <submittedName>
        <fullName evidence="3">Uncharacterized protein LOC112056223 isoform X1</fullName>
    </submittedName>
</protein>
<dbReference type="GeneID" id="112056223"/>
<dbReference type="Proteomes" id="UP001652582">
    <property type="component" value="Chromosome 16"/>
</dbReference>
<feature type="transmembrane region" description="Helical" evidence="1">
    <location>
        <begin position="141"/>
        <end position="166"/>
    </location>
</feature>
<gene>
    <name evidence="3" type="primary">LOC112056223</name>
</gene>
<feature type="transmembrane region" description="Helical" evidence="1">
    <location>
        <begin position="34"/>
        <end position="54"/>
    </location>
</feature>
<evidence type="ECO:0000256" key="1">
    <source>
        <dbReference type="SAM" id="Phobius"/>
    </source>
</evidence>
<evidence type="ECO:0000313" key="3">
    <source>
        <dbReference type="RefSeq" id="XP_052742049.1"/>
    </source>
</evidence>
<dbReference type="RefSeq" id="XP_052742049.1">
    <property type="nucleotide sequence ID" value="XM_052886089.1"/>
</dbReference>
<keyword evidence="1" id="KW-0472">Membrane</keyword>
<organism evidence="2 3">
    <name type="scientific">Bicyclus anynana</name>
    <name type="common">Squinting bush brown butterfly</name>
    <dbReference type="NCBI Taxonomy" id="110368"/>
    <lineage>
        <taxon>Eukaryota</taxon>
        <taxon>Metazoa</taxon>
        <taxon>Ecdysozoa</taxon>
        <taxon>Arthropoda</taxon>
        <taxon>Hexapoda</taxon>
        <taxon>Insecta</taxon>
        <taxon>Pterygota</taxon>
        <taxon>Neoptera</taxon>
        <taxon>Endopterygota</taxon>
        <taxon>Lepidoptera</taxon>
        <taxon>Glossata</taxon>
        <taxon>Ditrysia</taxon>
        <taxon>Papilionoidea</taxon>
        <taxon>Nymphalidae</taxon>
        <taxon>Satyrinae</taxon>
        <taxon>Satyrini</taxon>
        <taxon>Mycalesina</taxon>
        <taxon>Bicyclus</taxon>
    </lineage>
</organism>
<keyword evidence="1" id="KW-1133">Transmembrane helix</keyword>
<dbReference type="PANTHER" id="PTHR36694:SF11">
    <property type="entry name" value="LP21121P-RELATED"/>
    <property type="match status" value="1"/>
</dbReference>
<evidence type="ECO:0000313" key="2">
    <source>
        <dbReference type="Proteomes" id="UP001652582"/>
    </source>
</evidence>